<evidence type="ECO:0000313" key="2">
    <source>
        <dbReference type="EMBL" id="KAF4301679.1"/>
    </source>
</evidence>
<protein>
    <submittedName>
        <fullName evidence="2">Uncharacterized protein</fullName>
    </submittedName>
</protein>
<proteinExistence type="predicted"/>
<keyword evidence="3" id="KW-1185">Reference proteome</keyword>
<dbReference type="EMBL" id="WWBZ02000073">
    <property type="protein sequence ID" value="KAF4301679.1"/>
    <property type="molecule type" value="Genomic_DNA"/>
</dbReference>
<dbReference type="OrthoDB" id="2663223at2759"/>
<feature type="compositionally biased region" description="Basic and acidic residues" evidence="1">
    <location>
        <begin position="57"/>
        <end position="68"/>
    </location>
</feature>
<accession>A0A8H4IJ06</accession>
<gene>
    <name evidence="2" type="ORF">GTA08_BOTSDO10527</name>
</gene>
<name>A0A8H4IJ06_9PEZI</name>
<dbReference type="Proteomes" id="UP000572817">
    <property type="component" value="Unassembled WGS sequence"/>
</dbReference>
<dbReference type="AlphaFoldDB" id="A0A8H4IJ06"/>
<organism evidence="2 3">
    <name type="scientific">Botryosphaeria dothidea</name>
    <dbReference type="NCBI Taxonomy" id="55169"/>
    <lineage>
        <taxon>Eukaryota</taxon>
        <taxon>Fungi</taxon>
        <taxon>Dikarya</taxon>
        <taxon>Ascomycota</taxon>
        <taxon>Pezizomycotina</taxon>
        <taxon>Dothideomycetes</taxon>
        <taxon>Dothideomycetes incertae sedis</taxon>
        <taxon>Botryosphaeriales</taxon>
        <taxon>Botryosphaeriaceae</taxon>
        <taxon>Botryosphaeria</taxon>
    </lineage>
</organism>
<evidence type="ECO:0000313" key="3">
    <source>
        <dbReference type="Proteomes" id="UP000572817"/>
    </source>
</evidence>
<reference evidence="2" key="1">
    <citation type="submission" date="2020-04" db="EMBL/GenBank/DDBJ databases">
        <title>Genome Assembly and Annotation of Botryosphaeria dothidea sdau 11-99, a Latent Pathogen of Apple Fruit Ring Rot in China.</title>
        <authorList>
            <person name="Yu C."/>
            <person name="Diao Y."/>
            <person name="Lu Q."/>
            <person name="Zhao J."/>
            <person name="Cui S."/>
            <person name="Peng C."/>
            <person name="He B."/>
            <person name="Liu H."/>
        </authorList>
    </citation>
    <scope>NUCLEOTIDE SEQUENCE [LARGE SCALE GENOMIC DNA]</scope>
    <source>
        <strain evidence="2">Sdau11-99</strain>
    </source>
</reference>
<evidence type="ECO:0000256" key="1">
    <source>
        <dbReference type="SAM" id="MobiDB-lite"/>
    </source>
</evidence>
<comment type="caution">
    <text evidence="2">The sequence shown here is derived from an EMBL/GenBank/DDBJ whole genome shotgun (WGS) entry which is preliminary data.</text>
</comment>
<sequence length="76" mass="8618">MNKTRTTFAATLRDAPNRPADFKPNKKVQDKILKLMKNDKIKTQVENALKRGTPHTQDNKGKAKEPKPDTLATARF</sequence>
<feature type="region of interest" description="Disordered" evidence="1">
    <location>
        <begin position="43"/>
        <end position="76"/>
    </location>
</feature>